<dbReference type="Proteomes" id="UP000199372">
    <property type="component" value="Unassembled WGS sequence"/>
</dbReference>
<gene>
    <name evidence="2" type="ORF">SAMN04488011_101401</name>
</gene>
<accession>A0A1H8B3Z4</accession>
<keyword evidence="1" id="KW-0732">Signal</keyword>
<protein>
    <submittedName>
        <fullName evidence="2">NitT/TauT family transport system substrate-binding protein</fullName>
    </submittedName>
</protein>
<dbReference type="PANTHER" id="PTHR30024:SF48">
    <property type="entry name" value="ABC TRANSPORTER SUBSTRATE-BINDING PROTEIN"/>
    <property type="match status" value="1"/>
</dbReference>
<reference evidence="3" key="1">
    <citation type="submission" date="2016-10" db="EMBL/GenBank/DDBJ databases">
        <authorList>
            <person name="Varghese N."/>
            <person name="Submissions S."/>
        </authorList>
    </citation>
    <scope>NUCLEOTIDE SEQUENCE [LARGE SCALE GENOMIC DNA]</scope>
    <source>
        <strain evidence="3">DSM 26893</strain>
    </source>
</reference>
<evidence type="ECO:0000313" key="3">
    <source>
        <dbReference type="Proteomes" id="UP000199372"/>
    </source>
</evidence>
<evidence type="ECO:0000256" key="1">
    <source>
        <dbReference type="SAM" id="SignalP"/>
    </source>
</evidence>
<dbReference type="PANTHER" id="PTHR30024">
    <property type="entry name" value="ALIPHATIC SULFONATES-BINDING PROTEIN-RELATED"/>
    <property type="match status" value="1"/>
</dbReference>
<dbReference type="AlphaFoldDB" id="A0A1H8B3Z4"/>
<name>A0A1H8B3Z4_9RHOB</name>
<dbReference type="RefSeq" id="WP_091843709.1">
    <property type="nucleotide sequence ID" value="NZ_FOCM01000001.1"/>
</dbReference>
<organism evidence="2 3">
    <name type="scientific">Palleronia pelagia</name>
    <dbReference type="NCBI Taxonomy" id="387096"/>
    <lineage>
        <taxon>Bacteria</taxon>
        <taxon>Pseudomonadati</taxon>
        <taxon>Pseudomonadota</taxon>
        <taxon>Alphaproteobacteria</taxon>
        <taxon>Rhodobacterales</taxon>
        <taxon>Roseobacteraceae</taxon>
        <taxon>Palleronia</taxon>
    </lineage>
</organism>
<keyword evidence="3" id="KW-1185">Reference proteome</keyword>
<proteinExistence type="predicted"/>
<evidence type="ECO:0000313" key="2">
    <source>
        <dbReference type="EMBL" id="SEM76798.1"/>
    </source>
</evidence>
<dbReference type="OrthoDB" id="5621714at2"/>
<feature type="chain" id="PRO_5011680226" evidence="1">
    <location>
        <begin position="24"/>
        <end position="324"/>
    </location>
</feature>
<dbReference type="Gene3D" id="3.40.190.10">
    <property type="entry name" value="Periplasmic binding protein-like II"/>
    <property type="match status" value="2"/>
</dbReference>
<dbReference type="SUPFAM" id="SSF53850">
    <property type="entry name" value="Periplasmic binding protein-like II"/>
    <property type="match status" value="1"/>
</dbReference>
<dbReference type="EMBL" id="FOCM01000001">
    <property type="protein sequence ID" value="SEM76798.1"/>
    <property type="molecule type" value="Genomic_DNA"/>
</dbReference>
<sequence>MGVIKAFGAAVLAGALGTVAAWAETPTLRAAVLKFGTVNWELDTIQHYGLDAEQGFTLDVQGVASGSAGEIAFQGGEADVIVSDWLWVARQRAAGRDYVFIPYSKAVGGVLVPEGSGAMTLADLAGGKIGIAGGPLDKSWLILQAYARSELGMDLSGETEQVYGAPPLIYKTATGGDLDGAINYWHFMAKMEAAGMRKLIDISDAAIALGLDPETPLLGYVVKGEMLRDSPELVRGLAAASRAAKDLLGTDDSAWDRLRDRMNADNDAEFAALVQGFRAGIPAEGPVDEAAATRMLSLMAELGGDELVGEATELPEGTFLQPGS</sequence>
<feature type="signal peptide" evidence="1">
    <location>
        <begin position="1"/>
        <end position="23"/>
    </location>
</feature>